<dbReference type="SUPFAM" id="SSF51126">
    <property type="entry name" value="Pectin lyase-like"/>
    <property type="match status" value="4"/>
</dbReference>
<protein>
    <recommendedName>
        <fullName evidence="1">Filamentous haemagglutinin FhaB/tRNA nuclease CdiA-like TPS domain-containing protein</fullName>
    </recommendedName>
</protein>
<organism evidence="2 3">
    <name type="scientific">Cylindrospermum stagnale PCC 7417</name>
    <dbReference type="NCBI Taxonomy" id="56107"/>
    <lineage>
        <taxon>Bacteria</taxon>
        <taxon>Bacillati</taxon>
        <taxon>Cyanobacteriota</taxon>
        <taxon>Cyanophyceae</taxon>
        <taxon>Nostocales</taxon>
        <taxon>Nostocaceae</taxon>
        <taxon>Cylindrospermum</taxon>
    </lineage>
</organism>
<name>K9WX90_9NOST</name>
<dbReference type="HOGENOM" id="CLU_224734_0_0_3"/>
<accession>K9WX90</accession>
<sequence>MTYLANKINNLLLLIVKNAIASGGLFAIARSAVPEAIAQILAVSAIISPVQAQSITPAADGTNTTVTPNGNQLDINGGSLSGDGANLFHSFQKFGLDANQTANFLSNPNIQNILGRVVGGDASIINGLIQVTGGNSNLFLMNPAGMIFGPNSQLNVPASFTATTANGIGFGNNLWFNDVGNNNYADLIGTPSAFNFSTSQPGSIINFGNLEVGNGNNLNLLGGSVVSTGKLSAPGGNITVASVPGEKLLRISQPGHLLSLEISPISGGISAPTLPQLLTGGNFTNATSLTVNSNGHLELTGSGIQVNAGDVVAKGLTSQTATLSAANNLTLPESQLNTTGNLNLLAQNTVQIRDSVANSFSATAGGNLHIQGNQNIDILALNHPQTPFVSGGNLSLISDGIVSGDAHFSSGGKFSILKLSGSAGNFVSLYDPIITANSDVEFGDYTGIALKVEATGSIKGGNIKITGADINSSDPELKDGPNLVLRAGLSSVATDNLPQNNVGNPSTDFKKPNNALSPAGSIQVGNINTDNANGDAGSITLTASGDIITGSLLTVAQLNAGAVTLTANGNINTNQIDASSVSGIGGNVNLTTTQGNIATNFINATSGNAQGGEITLTGNENSIVGNVQTTNNSILINGATTFNNTPITVSSDASGGNITFNGTVDGNADVTVNAGTGNVTLNGSVGAITALSSFTSSASNTNVFSNIFTTANLQLNSPVNLTGSGAKTFDSTTGNITFGNTVDGASDLVVNAATGNVNLNDAVGEITPLSSFASNAINTNVASNIFTTGNLTFNSPVTLNILTKLGGNATFNAGTNQIILNSGLDAGSNNLTLTADEIDLLTPNSVTGSGNLILQPFIASQNIALGGNSDSGAGTLDLTKTDLAAIQDGFNSLTIGRKDSIGVIDVNAVTFNDPVTIQSAGSINVNGSITGNNAAITLNGPTVLKADITTTNNPAINFLSSVLLGENATLNFGSGNITFNSTVDGAKDLILAGPGNITFQGAVGGTSALNKLDITEATNTNVASNISTISNLILNKPVTLTGTGQKEFSSQVGAIAINSSLAAGNSDLILTANEIDLFTPNSVTGTGNITLRPFTASQNIILGDINDTNATNTLDLTNTDLAALADGFNSITIGRTDSSGVIDVNAVTFNDPVTIQSPTGSLNVNGSITGNDNASLIFNTNSITLNAGIITNNQLSGTANTVNIGANGLIQNGIDVAARSANVNLAAATYTQTQQIGINKSLTVTGAGANNTIVSGGGTTRVFDISGDGTNVTLDSLTITNGFSGSLVNGGGIQKTGSGTLNVINSTISNNRANSAGGILNQGVGTLNITNSTISNNTAGGGGVAGGIWNDGGTLNITNSTISGNNSLTNEAGGIWNKSGTTTLINSTIVGNTANLQGGGIWIQNGTVNLNNTDITGNTAQSGGGIYNSGTFTIADSTLSGNSATSEGGSIYNSGTATVSASILSNNSATNNGGGIFNSGTATVSDNKLSGNTAQSGGGIYNSGTAIVTESGIADNSATNNGGGIYNSGTATVRDSTIEGNSAPLGGGIANYDAFTVSNSNLLGNSATLGGGIFNFGNFTVSNSQLSENTALNNGNSIYNSGTATVSNTTLFSNSASLGSVIYNNNGPLSLKDNSSIIGSNTGLVVDGSSGLITLGNTTFSGQTGDYISLINGALAGQEIDATAVTFDGLTGATATLPQLFGIEDKITHTIDNSAVGFVRVNPNNVYVTPLSGNIQRGVNAATTGNMINIASGTYTQTQQIEINKSVTVAGAGTNNTIVSGGGTTRVFDIYGDGTNVTLDALRITDGNAGSNYGGGIQVGSGSVLNLSNSTIASNSANLGAGIFNGGTATVSNSTIEGNSAGQHGGGIFNDLTVRVSNSTIEGNSATDLGGGIYNSVGTATVSDSTIEGNSAGLGGGAIANFVTATVSNSTLADNSAPLGGGTIYNGSGSLILQDNSSITGGNTGLVVDVYGSSSSISLGNTTFSGQIGDYITLINGALSGQEIDATAVTFDGLTGATATLPQLFGIEDKITHTIDNSAVGFVRVNPNNVYVTPLSGNIQAGVNAATTGNTINIASGTYTEPTVNINKPVNLIFDGAGATINGNLTTAAGGTIGISGILTANGDDGINFSDSISLLNNFTLTSNDITFNGAVDGNSDLTLNASGNVNLNAVVGGTTALSSFTSNATNTNVASNISTTGNLQFNSPVELTGSDAKTFNSSDGDINFNNTVDGNSDLTLNATTGNVNLNAAVGETTALSSFTSDAVNANVASNINTTGNLQFNSPVILTGSDAKVFDSSDGDVNFNNTVDGNGDLTLNATTGNVNLNAAVGETTALSSFTSNAVNANVASNINTTGNLTFNSPVNLTGNSIFNAGTAKIVLNSGLTAGGNNLTLTADEIDLTASANSVTGSGNLVLQPFTPSQNITVGGESDGGVDTLNLTKIDLATLNDGFSSISIGSLDGSGAVNIDNYTFSDPVNFQSPFGSINFNGSITGSDNAAFTFDTDVTTFNAGITTNNQPLTFTKKVFLGTGADVIFNTGNSNISFENAIDGAGNLSLAAGTGNIIFGGNIGSTTPLSSLNITSAASTTIPGDMAIANGDIQINSPVIFTGSGAKEVNADSGAIAFADTLAAGDNNLQLTGNTIDVGGNITATGNGSIAFLANENVTTSNITTEAGDITVISENGAIATGDLNSNVDDDGDGGNTTLNADGDVITGDISSRTNAGDAGEIALTSTTGAIDTGNINSDTASGNGGAVTVMARDRINTGIINTSSLTGNGGAVKLDPDNDIVVKFINTQGGTSGIGGNVDIFTKRYFQATDTFTDSNGFNASISTFGALGSGEITINHGGDIFIVGDATTNGTAGVISTGLTNSILPTQSIVGNFTQGDIQIYSQVRQAVTLLPITNTPNQEETTEAETTVVDLPSLPTNNTSSVIADSEAINESEENNTQQFTVFLGLSTQETSIKTEDSQAILQKNQAATGVKTAIVYVNFAPEKYIPNSGNSINVVQDSDVLRLGIVTGNALPSYKSVTGATRGKVLATLREFRREISDPNKAGTTTYLASAQQLYQLLIAPREAELQQQGINNLMFVMDEGLRSLPVAALHDGKQFLIEKYSLALVPSFSLTNTTYQDIKGAPVLAMGAEKFTPEQQQTELHAVPLEIPTIVQKLKRGKYFLDQNFTLANLKAQRAATPYQIIHLATHADFPNKQSGGKNKSYIQLYDSKLQFNQISQMGWNNPQVELLVLSACKSAVGDEDAELGFAGLAVKSGVKSAMASLWYVSDPGTLGLMTEFYSNLSTARIKAEALQQAQLAMLQGKVRLEGNQFIGSQGSIPLTPEQAGYLQTNIQGSLKHPFYWAAFSIIGSPW</sequence>
<keyword evidence="3" id="KW-1185">Reference proteome</keyword>
<dbReference type="KEGG" id="csg:Cylst_1845"/>
<dbReference type="SMART" id="SM00912">
    <property type="entry name" value="Haemagg_act"/>
    <property type="match status" value="1"/>
</dbReference>
<dbReference type="PATRIC" id="fig|56107.3.peg.2050"/>
<dbReference type="STRING" id="56107.Cylst_1845"/>
<gene>
    <name evidence="2" type="ORF">Cylst_1845</name>
</gene>
<reference evidence="2 3" key="1">
    <citation type="submission" date="2012-06" db="EMBL/GenBank/DDBJ databases">
        <title>Finished chromosome of genome of Cylindrospermum stagnale PCC 7417.</title>
        <authorList>
            <consortium name="US DOE Joint Genome Institute"/>
            <person name="Gugger M."/>
            <person name="Coursin T."/>
            <person name="Rippka R."/>
            <person name="Tandeau De Marsac N."/>
            <person name="Huntemann M."/>
            <person name="Wei C.-L."/>
            <person name="Han J."/>
            <person name="Detter J.C."/>
            <person name="Han C."/>
            <person name="Tapia R."/>
            <person name="Chen A."/>
            <person name="Kyrpides N."/>
            <person name="Mavromatis K."/>
            <person name="Markowitz V."/>
            <person name="Szeto E."/>
            <person name="Ivanova N."/>
            <person name="Pagani I."/>
            <person name="Pati A."/>
            <person name="Goodwin L."/>
            <person name="Nordberg H.P."/>
            <person name="Cantor M.N."/>
            <person name="Hua S.X."/>
            <person name="Woyke T."/>
            <person name="Kerfeld C.A."/>
        </authorList>
    </citation>
    <scope>NUCLEOTIDE SEQUENCE [LARGE SCALE GENOMIC DNA]</scope>
    <source>
        <strain evidence="2 3">PCC 7417</strain>
    </source>
</reference>
<dbReference type="OrthoDB" id="498831at2"/>
<dbReference type="PANTHER" id="PTHR11319:SF35">
    <property type="entry name" value="OUTER MEMBRANE PROTEIN PMPC-RELATED"/>
    <property type="match status" value="1"/>
</dbReference>
<evidence type="ECO:0000259" key="1">
    <source>
        <dbReference type="SMART" id="SM00912"/>
    </source>
</evidence>
<dbReference type="PANTHER" id="PTHR11319">
    <property type="entry name" value="G PROTEIN-COUPLED RECEPTOR-RELATED"/>
    <property type="match status" value="1"/>
</dbReference>
<dbReference type="InterPro" id="IPR006626">
    <property type="entry name" value="PbH1"/>
</dbReference>
<evidence type="ECO:0000313" key="3">
    <source>
        <dbReference type="Proteomes" id="UP000010475"/>
    </source>
</evidence>
<dbReference type="eggNOG" id="COG3210">
    <property type="taxonomic scope" value="Bacteria"/>
</dbReference>
<dbReference type="EMBL" id="CP003642">
    <property type="protein sequence ID" value="AFZ24102.1"/>
    <property type="molecule type" value="Genomic_DNA"/>
</dbReference>
<dbReference type="Proteomes" id="UP000010475">
    <property type="component" value="Chromosome"/>
</dbReference>
<dbReference type="Pfam" id="PF12770">
    <property type="entry name" value="CHAT"/>
    <property type="match status" value="1"/>
</dbReference>
<evidence type="ECO:0000313" key="2">
    <source>
        <dbReference type="EMBL" id="AFZ24102.1"/>
    </source>
</evidence>
<dbReference type="Gene3D" id="2.160.20.10">
    <property type="entry name" value="Single-stranded right-handed beta-helix, Pectin lyase-like"/>
    <property type="match status" value="1"/>
</dbReference>
<proteinExistence type="predicted"/>
<dbReference type="InterPro" id="IPR008638">
    <property type="entry name" value="FhaB/CdiA-like_TPS"/>
</dbReference>
<dbReference type="InterPro" id="IPR012334">
    <property type="entry name" value="Pectin_lyas_fold"/>
</dbReference>
<dbReference type="eggNOG" id="COG4995">
    <property type="taxonomic scope" value="Bacteria"/>
</dbReference>
<dbReference type="InterPro" id="IPR011050">
    <property type="entry name" value="Pectin_lyase_fold/virulence"/>
</dbReference>
<feature type="domain" description="Filamentous haemagglutinin FhaB/tRNA nuclease CdiA-like TPS" evidence="1">
    <location>
        <begin position="57"/>
        <end position="171"/>
    </location>
</feature>
<dbReference type="InterPro" id="IPR024983">
    <property type="entry name" value="CHAT_dom"/>
</dbReference>
<dbReference type="RefSeq" id="WP_015207358.1">
    <property type="nucleotide sequence ID" value="NC_019757.1"/>
</dbReference>
<dbReference type="SMART" id="SM00710">
    <property type="entry name" value="PbH1"/>
    <property type="match status" value="18"/>
</dbReference>